<feature type="compositionally biased region" description="Polar residues" evidence="11">
    <location>
        <begin position="1001"/>
        <end position="1015"/>
    </location>
</feature>
<evidence type="ECO:0008006" key="17">
    <source>
        <dbReference type="Google" id="ProtNLM"/>
    </source>
</evidence>
<dbReference type="CDD" id="cd01482">
    <property type="entry name" value="vWA_collagen_alphaI-XII-like"/>
    <property type="match status" value="1"/>
</dbReference>
<name>A0A835NYM0_9PASS</name>
<dbReference type="Pfam" id="PF00041">
    <property type="entry name" value="fn3"/>
    <property type="match status" value="4"/>
</dbReference>
<feature type="domain" description="Fibronectin type-III" evidence="13">
    <location>
        <begin position="478"/>
        <end position="569"/>
    </location>
</feature>
<dbReference type="Pfam" id="PF00092">
    <property type="entry name" value="VWA"/>
    <property type="match status" value="1"/>
</dbReference>
<dbReference type="PROSITE" id="PS50234">
    <property type="entry name" value="VWFA"/>
    <property type="match status" value="1"/>
</dbReference>
<dbReference type="FunFam" id="2.60.40.10:FF:000234">
    <property type="entry name" value="Collagen, type XII, alpha 1"/>
    <property type="match status" value="1"/>
</dbReference>
<dbReference type="Gene3D" id="2.60.120.200">
    <property type="match status" value="2"/>
</dbReference>
<dbReference type="FunFam" id="3.40.50.410:FF:000001">
    <property type="entry name" value="Collagen, type XII, alpha 1"/>
    <property type="match status" value="1"/>
</dbReference>
<feature type="compositionally biased region" description="Polar residues" evidence="11">
    <location>
        <begin position="73"/>
        <end position="83"/>
    </location>
</feature>
<evidence type="ECO:0000259" key="12">
    <source>
        <dbReference type="PROSITE" id="PS50234"/>
    </source>
</evidence>
<feature type="region of interest" description="Disordered" evidence="11">
    <location>
        <begin position="1135"/>
        <end position="1292"/>
    </location>
</feature>
<evidence type="ECO:0000256" key="5">
    <source>
        <dbReference type="ARBA" id="ARBA00022737"/>
    </source>
</evidence>
<evidence type="ECO:0000256" key="9">
    <source>
        <dbReference type="ARBA" id="ARBA00023278"/>
    </source>
</evidence>
<feature type="region of interest" description="Disordered" evidence="11">
    <location>
        <begin position="57"/>
        <end position="174"/>
    </location>
</feature>
<dbReference type="InterPro" id="IPR008160">
    <property type="entry name" value="Collagen"/>
</dbReference>
<dbReference type="Pfam" id="PF01391">
    <property type="entry name" value="Collagen"/>
    <property type="match status" value="2"/>
</dbReference>
<keyword evidence="7" id="KW-0176">Collagen</keyword>
<feature type="compositionally biased region" description="Pro residues" evidence="11">
    <location>
        <begin position="1144"/>
        <end position="1153"/>
    </location>
</feature>
<accession>A0A835NYM0</accession>
<comment type="caution">
    <text evidence="14">The sequence shown here is derived from an EMBL/GenBank/DDBJ whole genome shotgun (WGS) entry which is preliminary data.</text>
</comment>
<feature type="domain" description="Fibronectin type-III" evidence="13">
    <location>
        <begin position="388"/>
        <end position="477"/>
    </location>
</feature>
<feature type="compositionally biased region" description="Low complexity" evidence="11">
    <location>
        <begin position="1154"/>
        <end position="1166"/>
    </location>
</feature>
<dbReference type="InterPro" id="IPR003961">
    <property type="entry name" value="FN3_dom"/>
</dbReference>
<dbReference type="PROSITE" id="PS50853">
    <property type="entry name" value="FN3"/>
    <property type="match status" value="3"/>
</dbReference>
<evidence type="ECO:0000256" key="7">
    <source>
        <dbReference type="ARBA" id="ARBA00023119"/>
    </source>
</evidence>
<dbReference type="InterPro" id="IPR002035">
    <property type="entry name" value="VWF_A"/>
</dbReference>
<feature type="compositionally biased region" description="Polar residues" evidence="11">
    <location>
        <begin position="118"/>
        <end position="128"/>
    </location>
</feature>
<keyword evidence="16" id="KW-1185">Reference proteome</keyword>
<feature type="compositionally biased region" description="Low complexity" evidence="11">
    <location>
        <begin position="1178"/>
        <end position="1194"/>
    </location>
</feature>
<dbReference type="Proteomes" id="UP000618051">
    <property type="component" value="Unassembled WGS sequence"/>
</dbReference>
<keyword evidence="5" id="KW-0677">Repeat</keyword>
<evidence type="ECO:0000256" key="11">
    <source>
        <dbReference type="SAM" id="MobiDB-lite"/>
    </source>
</evidence>
<evidence type="ECO:0000256" key="4">
    <source>
        <dbReference type="ARBA" id="ARBA00022729"/>
    </source>
</evidence>
<comment type="subcellular location">
    <subcellularLocation>
        <location evidence="1">Secreted</location>
        <location evidence="1">Extracellular space</location>
        <location evidence="1">Extracellular matrix</location>
    </subcellularLocation>
</comment>
<dbReference type="InterPro" id="IPR048287">
    <property type="entry name" value="TSPN-like_N"/>
</dbReference>
<evidence type="ECO:0000313" key="16">
    <source>
        <dbReference type="Proteomes" id="UP000618051"/>
    </source>
</evidence>
<dbReference type="OrthoDB" id="10256829at2759"/>
<evidence type="ECO:0000256" key="10">
    <source>
        <dbReference type="ARBA" id="ARBA00049648"/>
    </source>
</evidence>
<feature type="domain" description="Fibronectin type-III" evidence="13">
    <location>
        <begin position="722"/>
        <end position="812"/>
    </location>
</feature>
<dbReference type="EMBL" id="JADDUC010000019">
    <property type="protein sequence ID" value="KAG0126130.1"/>
    <property type="molecule type" value="Genomic_DNA"/>
</dbReference>
<protein>
    <recommendedName>
        <fullName evidence="17">Collagen alpha-1(XX) chain</fullName>
    </recommendedName>
</protein>
<keyword evidence="3" id="KW-0272">Extracellular matrix</keyword>
<dbReference type="InterPro" id="IPR036116">
    <property type="entry name" value="FN3_sf"/>
</dbReference>
<keyword evidence="9" id="KW-0379">Hydroxylation</keyword>
<dbReference type="InterPro" id="IPR013320">
    <property type="entry name" value="ConA-like_dom_sf"/>
</dbReference>
<feature type="domain" description="VWFA" evidence="12">
    <location>
        <begin position="183"/>
        <end position="355"/>
    </location>
</feature>
<keyword evidence="8" id="KW-0325">Glycoprotein</keyword>
<evidence type="ECO:0000313" key="14">
    <source>
        <dbReference type="EMBL" id="KAG0126130.1"/>
    </source>
</evidence>
<dbReference type="SUPFAM" id="SSF49899">
    <property type="entry name" value="Concanavalin A-like lectins/glucanases"/>
    <property type="match status" value="1"/>
</dbReference>
<dbReference type="GO" id="GO:0005581">
    <property type="term" value="C:collagen trimer"/>
    <property type="evidence" value="ECO:0007669"/>
    <property type="project" value="UniProtKB-KW"/>
</dbReference>
<dbReference type="SUPFAM" id="SSF49265">
    <property type="entry name" value="Fibronectin type III"/>
    <property type="match status" value="3"/>
</dbReference>
<evidence type="ECO:0000256" key="2">
    <source>
        <dbReference type="ARBA" id="ARBA00022525"/>
    </source>
</evidence>
<organism evidence="14">
    <name type="scientific">Lamprotornis superbus</name>
    <dbReference type="NCBI Taxonomy" id="245042"/>
    <lineage>
        <taxon>Eukaryota</taxon>
        <taxon>Metazoa</taxon>
        <taxon>Chordata</taxon>
        <taxon>Craniata</taxon>
        <taxon>Vertebrata</taxon>
        <taxon>Euteleostomi</taxon>
        <taxon>Archelosauria</taxon>
        <taxon>Archosauria</taxon>
        <taxon>Dinosauria</taxon>
        <taxon>Saurischia</taxon>
        <taxon>Theropoda</taxon>
        <taxon>Coelurosauria</taxon>
        <taxon>Aves</taxon>
        <taxon>Neognathae</taxon>
        <taxon>Neoaves</taxon>
        <taxon>Telluraves</taxon>
        <taxon>Australaves</taxon>
        <taxon>Passeriformes</taxon>
        <taxon>Sturnidae</taxon>
        <taxon>Lamprotornis</taxon>
    </lineage>
</organism>
<dbReference type="Gene3D" id="3.40.50.410">
    <property type="entry name" value="von Willebrand factor, type A domain"/>
    <property type="match status" value="1"/>
</dbReference>
<reference evidence="14" key="1">
    <citation type="submission" date="2020-10" db="EMBL/GenBank/DDBJ databases">
        <title>Feather gene expression reveals the developmental basis of iridescence in African starlings.</title>
        <authorList>
            <person name="Rubenstein D.R."/>
        </authorList>
    </citation>
    <scope>NUCLEOTIDE SEQUENCE</scope>
    <source>
        <strain evidence="14">SS15</strain>
        <tissue evidence="14">Liver</tissue>
    </source>
</reference>
<dbReference type="CDD" id="cd00063">
    <property type="entry name" value="FN3"/>
    <property type="match status" value="4"/>
</dbReference>
<dbReference type="PANTHER" id="PTHR24020:SF39">
    <property type="entry name" value="COLLAGEN ALPHA-1(XX) CHAIN"/>
    <property type="match status" value="1"/>
</dbReference>
<dbReference type="Gene3D" id="2.60.40.10">
    <property type="entry name" value="Immunoglobulins"/>
    <property type="match status" value="4"/>
</dbReference>
<evidence type="ECO:0000256" key="1">
    <source>
        <dbReference type="ARBA" id="ARBA00004498"/>
    </source>
</evidence>
<reference evidence="15 16" key="2">
    <citation type="journal article" date="2021" name="J. Hered.">
        <title>Feather Gene Expression Elucidates the Developmental Basis of Plumage Iridescence in African Starlings.</title>
        <authorList>
            <person name="Rubenstein D.R."/>
            <person name="Corvelo A."/>
            <person name="MacManes M.D."/>
            <person name="Maia R."/>
            <person name="Narzisi G."/>
            <person name="Rousaki A."/>
            <person name="Vandenabeele P."/>
            <person name="Shawkey M.D."/>
            <person name="Solomon J."/>
        </authorList>
    </citation>
    <scope>NUCLEOTIDE SEQUENCE [LARGE SCALE GENOMIC DNA]</scope>
    <source>
        <strain evidence="15">SS15</strain>
    </source>
</reference>
<reference evidence="15" key="3">
    <citation type="submission" date="2022-01" db="EMBL/GenBank/DDBJ databases">
        <authorList>
            <person name="Rubenstein D.R."/>
        </authorList>
    </citation>
    <scope>NUCLEOTIDE SEQUENCE</scope>
    <source>
        <strain evidence="15">SS15</strain>
        <tissue evidence="15">Liver</tissue>
    </source>
</reference>
<sequence>MSWDSEQEVMLKTKTPKATVGGLSPTKEYTLQVYVLNGSQEALFAKRKFVIEELKNASQTRNNRRNAGAASGKNLTSSGSSAAEHSGVAEATPPALDTALSQTAKDRAEKKRQKGIQPKSSGETTRNQPSVEASVTETTSTTPKSSPHTAANGERESPGKETSPKDSLRRGSQFQCDTPAMIDIVLLVDGSWSIGRNNFKLIKEFLSNLISPFSIAEDKIRVGLSQYSSDPRTEWDLSAFSTREQVLEALRNLRYKGGNTFTGLALTHVLEQNLKPDAGARLEAEKLVILLTDGKSQDDANLAAQTLKNLGIEIFAIGVKNADEAELRQVASEPLELTVYNVLDFPLLSSLVGKLTRVLCTRINDRSHKESTGSAVKDTPVNTGPQLSPTDLKISAVTSKSMHLAWSPPLRPPKKYRVVYYPSKGGTPKEVVLEGAESSLQLSNLTSHTEYLVAVIPVYDTALGDALRGVTSTLPLSSPRSLRVSELSHNSLRLSWKAAQGATHYLVLCSAAPDGAEDYTTEVKVTQPEVLLEGLSPSTGYSVAVYAMYGEDASDPASIQETTLALSPPRYLSFSELSHASVRVSWEPAAPAVRAHHLTYVSSRGGNAGQPSAPHLGCDRVLSEPHCTAVPCLPPVKVPPPRALKVTELSGSSLRLQWEAVAASDVVVYQIKWSTASGEKPQELSLAGNVATAVLPGLQKNTDYKISIWAYYKDGARNSRSPPTNLFISSETPSSLQVHWTPPDGRVQHYKITYSPVSDAAAQQTIMAPGKSSSVTLQSLLPDRAYKVTISAIHYTGESESTSTTGRTACPSITSTEGSIRGFDMMEVFGLVEKEYSSIKGVAMEPFVFSGSRTFTLFRDIQLTQRTSDVHLFSIPPEHTILILLRLLPDTPKEPFAVWQVTDEDFQPLLGVNLDPSKKSLTYFNHDYKADLQEVSFDQQEVKKIFYGSFHKVLIKRGRNVAHDLTLVHYSAPERLLPRTGEEINRGKHKLKFTPEPPPSIQSSQTPHPCQQQAGDGTGAVAVSRNPLIPPRSSNTAFPTCCQVHVAVSHFKVKLYVDCKKIAEKSINTLGSVSTAGFIMLGKVTRTRGPRSGSVPFQLQSLQILCSSVGAEQDRCCDLPALRDEDTCPTLAPACSCTSGRPGLPGPPGPPGSPGRRGPQGEQGEPGPKGEPGPPGQVGPAGPSGQQGSPGSQGITVQGPVGPPGIKGEKGDTGIPGMQGVRGLEGTAGPPGPPGPRGFQGATGTRGSSGEKGPPGDVGPTGLPGPKGERGEKVPQGPKERKGCLEPVRKGAKDPEEEQLRCKYTKLNDSGMDPGVKAHQEKLCRGNQAPRVTLGMLVLQVFLVSEGSLGSLDIQGAVISLGVMRLIEEAPSVLQSLLCKAVRVIRVQPTWIKASSMGCSSAILHGLTHNCRVVKQKFMFSFVP</sequence>
<comment type="similarity">
    <text evidence="10">Belongs to the fibril-associated collagens with interrupted helices (FACIT) family.</text>
</comment>
<dbReference type="SMART" id="SM00210">
    <property type="entry name" value="TSPN"/>
    <property type="match status" value="1"/>
</dbReference>
<feature type="compositionally biased region" description="Low complexity" evidence="11">
    <location>
        <begin position="129"/>
        <end position="151"/>
    </location>
</feature>
<dbReference type="GO" id="GO:0007155">
    <property type="term" value="P:cell adhesion"/>
    <property type="evidence" value="ECO:0007669"/>
    <property type="project" value="UniProtKB-KW"/>
</dbReference>
<keyword evidence="6" id="KW-0130">Cell adhesion</keyword>
<dbReference type="InterPro" id="IPR013783">
    <property type="entry name" value="Ig-like_fold"/>
</dbReference>
<feature type="region of interest" description="Disordered" evidence="11">
    <location>
        <begin position="1"/>
        <end position="23"/>
    </location>
</feature>
<dbReference type="SMART" id="SM00327">
    <property type="entry name" value="VWA"/>
    <property type="match status" value="1"/>
</dbReference>
<evidence type="ECO:0000256" key="8">
    <source>
        <dbReference type="ARBA" id="ARBA00023180"/>
    </source>
</evidence>
<feature type="compositionally biased region" description="Basic and acidic residues" evidence="11">
    <location>
        <begin position="1267"/>
        <end position="1292"/>
    </location>
</feature>
<feature type="region of interest" description="Disordered" evidence="11">
    <location>
        <begin position="996"/>
        <end position="1028"/>
    </location>
</feature>
<keyword evidence="2" id="KW-0964">Secreted</keyword>
<evidence type="ECO:0000313" key="15">
    <source>
        <dbReference type="EMBL" id="KAI1233464.1"/>
    </source>
</evidence>
<gene>
    <name evidence="15" type="ORF">IHE44_0004644</name>
    <name evidence="14" type="ORF">IHE44_004385</name>
</gene>
<proteinExistence type="inferred from homology"/>
<feature type="region of interest" description="Disordered" evidence="11">
    <location>
        <begin position="369"/>
        <end position="388"/>
    </location>
</feature>
<dbReference type="InterPro" id="IPR036465">
    <property type="entry name" value="vWFA_dom_sf"/>
</dbReference>
<dbReference type="FunFam" id="2.60.40.10:FF:000638">
    <property type="entry name" value="von Willebrand factor A domain-containing 1"/>
    <property type="match status" value="1"/>
</dbReference>
<dbReference type="SUPFAM" id="SSF53300">
    <property type="entry name" value="vWA-like"/>
    <property type="match status" value="1"/>
</dbReference>
<dbReference type="FunFam" id="2.60.40.10:FF:000480">
    <property type="entry name" value="Collagen, type XII, alpha 1"/>
    <property type="match status" value="1"/>
</dbReference>
<feature type="compositionally biased region" description="Basic and acidic residues" evidence="11">
    <location>
        <begin position="153"/>
        <end position="169"/>
    </location>
</feature>
<dbReference type="InterPro" id="IPR050525">
    <property type="entry name" value="ECM_Assembly_Org"/>
</dbReference>
<dbReference type="EMBL" id="JADDUC020000018">
    <property type="protein sequence ID" value="KAI1233464.1"/>
    <property type="molecule type" value="Genomic_DNA"/>
</dbReference>
<evidence type="ECO:0000256" key="6">
    <source>
        <dbReference type="ARBA" id="ARBA00022889"/>
    </source>
</evidence>
<evidence type="ECO:0000259" key="13">
    <source>
        <dbReference type="PROSITE" id="PS50853"/>
    </source>
</evidence>
<dbReference type="PANTHER" id="PTHR24020">
    <property type="entry name" value="COLLAGEN ALPHA"/>
    <property type="match status" value="1"/>
</dbReference>
<evidence type="ECO:0000256" key="3">
    <source>
        <dbReference type="ARBA" id="ARBA00022530"/>
    </source>
</evidence>
<dbReference type="PRINTS" id="PR00453">
    <property type="entry name" value="VWFADOMAIN"/>
</dbReference>
<keyword evidence="4" id="KW-0732">Signal</keyword>
<dbReference type="SMART" id="SM00060">
    <property type="entry name" value="FN3"/>
    <property type="match status" value="4"/>
</dbReference>